<dbReference type="EMBL" id="CP062222">
    <property type="protein sequence ID" value="QTC90715.1"/>
    <property type="molecule type" value="Genomic_DNA"/>
</dbReference>
<organism evidence="3 4">
    <name type="scientific">Brevundimonas goettingensis</name>
    <dbReference type="NCBI Taxonomy" id="2774190"/>
    <lineage>
        <taxon>Bacteria</taxon>
        <taxon>Pseudomonadati</taxon>
        <taxon>Pseudomonadota</taxon>
        <taxon>Alphaproteobacteria</taxon>
        <taxon>Caulobacterales</taxon>
        <taxon>Caulobacteraceae</taxon>
        <taxon>Brevundimonas</taxon>
    </lineage>
</organism>
<dbReference type="CDD" id="cd00093">
    <property type="entry name" value="HTH_XRE"/>
    <property type="match status" value="1"/>
</dbReference>
<feature type="region of interest" description="Disordered" evidence="1">
    <location>
        <begin position="1"/>
        <end position="23"/>
    </location>
</feature>
<dbReference type="InterPro" id="IPR010982">
    <property type="entry name" value="Lambda_DNA-bd_dom_sf"/>
</dbReference>
<dbReference type="InterPro" id="IPR001387">
    <property type="entry name" value="Cro/C1-type_HTH"/>
</dbReference>
<name>A0A975GXN3_9CAUL</name>
<dbReference type="Proteomes" id="UP000663918">
    <property type="component" value="Chromosome"/>
</dbReference>
<dbReference type="KEGG" id="bgoe:IFJ75_15970"/>
<dbReference type="AlphaFoldDB" id="A0A975GXN3"/>
<dbReference type="PROSITE" id="PS50943">
    <property type="entry name" value="HTH_CROC1"/>
    <property type="match status" value="1"/>
</dbReference>
<sequence>MTKAGEKRARRKTGERQETERTRHVDVAISRRFRELREALGLTRTQVAADMGASVGRWQGYESGQRIPASRIWQFCRRYGLDVSEIYAGQPFTIGPVGAGGETDSATAPPTVGGLGQVTGEVARGASTGVATGLAPGMAEEATAFEVASGNPHDPASDDAALRAIAEVAADLNPLERNLALAALKGIRAHKANRP</sequence>
<dbReference type="SMART" id="SM00530">
    <property type="entry name" value="HTH_XRE"/>
    <property type="match status" value="1"/>
</dbReference>
<evidence type="ECO:0000313" key="4">
    <source>
        <dbReference type="Proteomes" id="UP000663918"/>
    </source>
</evidence>
<dbReference type="GO" id="GO:0003677">
    <property type="term" value="F:DNA binding"/>
    <property type="evidence" value="ECO:0007669"/>
    <property type="project" value="InterPro"/>
</dbReference>
<gene>
    <name evidence="3" type="ORF">IFJ75_15970</name>
</gene>
<dbReference type="SUPFAM" id="SSF47413">
    <property type="entry name" value="lambda repressor-like DNA-binding domains"/>
    <property type="match status" value="1"/>
</dbReference>
<dbReference type="Pfam" id="PF13560">
    <property type="entry name" value="HTH_31"/>
    <property type="match status" value="1"/>
</dbReference>
<protein>
    <submittedName>
        <fullName evidence="3">Helix-turn-helix transcriptional regulator</fullName>
    </submittedName>
</protein>
<evidence type="ECO:0000259" key="2">
    <source>
        <dbReference type="PROSITE" id="PS50943"/>
    </source>
</evidence>
<accession>A0A975GXN3</accession>
<evidence type="ECO:0000256" key="1">
    <source>
        <dbReference type="SAM" id="MobiDB-lite"/>
    </source>
</evidence>
<reference evidence="3" key="1">
    <citation type="submission" date="2020-09" db="EMBL/GenBank/DDBJ databases">
        <title>Brevundimonas sp. LVF2 isolated from a puddle in Goettingen, Germany.</title>
        <authorList>
            <person name="Friedrich I."/>
            <person name="Klassen A."/>
            <person name="Hannes N."/>
            <person name="Schneider D."/>
            <person name="Hertel R."/>
            <person name="Daniel R."/>
        </authorList>
    </citation>
    <scope>NUCLEOTIDE SEQUENCE</scope>
    <source>
        <strain evidence="3">LVF2</strain>
    </source>
</reference>
<evidence type="ECO:0000313" key="3">
    <source>
        <dbReference type="EMBL" id="QTC90715.1"/>
    </source>
</evidence>
<feature type="domain" description="HTH cro/C1-type" evidence="2">
    <location>
        <begin position="33"/>
        <end position="86"/>
    </location>
</feature>
<dbReference type="Gene3D" id="1.10.260.40">
    <property type="entry name" value="lambda repressor-like DNA-binding domains"/>
    <property type="match status" value="1"/>
</dbReference>
<proteinExistence type="predicted"/>
<keyword evidence="4" id="KW-1185">Reference proteome</keyword>